<keyword evidence="3" id="KW-1185">Reference proteome</keyword>
<protein>
    <submittedName>
        <fullName evidence="2">Uncharacterized protein</fullName>
    </submittedName>
</protein>
<dbReference type="AlphaFoldDB" id="A0A135TKA2"/>
<feature type="compositionally biased region" description="Polar residues" evidence="1">
    <location>
        <begin position="89"/>
        <end position="100"/>
    </location>
</feature>
<feature type="region of interest" description="Disordered" evidence="1">
    <location>
        <begin position="24"/>
        <end position="100"/>
    </location>
</feature>
<evidence type="ECO:0000313" key="3">
    <source>
        <dbReference type="Proteomes" id="UP000070328"/>
    </source>
</evidence>
<evidence type="ECO:0000313" key="2">
    <source>
        <dbReference type="EMBL" id="KXH48509.1"/>
    </source>
</evidence>
<dbReference type="EMBL" id="JFBX01000132">
    <property type="protein sequence ID" value="KXH48509.1"/>
    <property type="molecule type" value="Genomic_DNA"/>
</dbReference>
<proteinExistence type="predicted"/>
<evidence type="ECO:0000256" key="1">
    <source>
        <dbReference type="SAM" id="MobiDB-lite"/>
    </source>
</evidence>
<organism evidence="2 3">
    <name type="scientific">Colletotrichum simmondsii</name>
    <dbReference type="NCBI Taxonomy" id="703756"/>
    <lineage>
        <taxon>Eukaryota</taxon>
        <taxon>Fungi</taxon>
        <taxon>Dikarya</taxon>
        <taxon>Ascomycota</taxon>
        <taxon>Pezizomycotina</taxon>
        <taxon>Sordariomycetes</taxon>
        <taxon>Hypocreomycetidae</taxon>
        <taxon>Glomerellales</taxon>
        <taxon>Glomerellaceae</taxon>
        <taxon>Colletotrichum</taxon>
        <taxon>Colletotrichum acutatum species complex</taxon>
    </lineage>
</organism>
<accession>A0A135TKA2</accession>
<name>A0A135TKA2_9PEZI</name>
<dbReference type="Proteomes" id="UP000070328">
    <property type="component" value="Unassembled WGS sequence"/>
</dbReference>
<reference evidence="2 3" key="1">
    <citation type="submission" date="2014-02" db="EMBL/GenBank/DDBJ databases">
        <title>The genome sequence of Colletotrichum simmondsii CBS122122.</title>
        <authorList>
            <person name="Baroncelli R."/>
            <person name="Thon M.R."/>
        </authorList>
    </citation>
    <scope>NUCLEOTIDE SEQUENCE [LARGE SCALE GENOMIC DNA]</scope>
    <source>
        <strain evidence="2 3">CBS122122</strain>
    </source>
</reference>
<gene>
    <name evidence="2" type="ORF">CSIM01_04888</name>
</gene>
<comment type="caution">
    <text evidence="2">The sequence shown here is derived from an EMBL/GenBank/DDBJ whole genome shotgun (WGS) entry which is preliminary data.</text>
</comment>
<sequence>MPMLQIFDSAWWSLIDVVETLRHKDPDQGPVAAGPLSKLPRRHPETQANPNATHKRSIDSPTSYHANHFSDVLETRMPFRMSEPRRPTRSGQDRQNTTQDTIRAAGFNIRRCQFATKLIAGSVANMIPEA</sequence>